<evidence type="ECO:0000256" key="1">
    <source>
        <dbReference type="ARBA" id="ARBA00004141"/>
    </source>
</evidence>
<feature type="transmembrane region" description="Helical" evidence="5">
    <location>
        <begin position="163"/>
        <end position="179"/>
    </location>
</feature>
<evidence type="ECO:0000256" key="2">
    <source>
        <dbReference type="ARBA" id="ARBA00022692"/>
    </source>
</evidence>
<feature type="transmembrane region" description="Helical" evidence="5">
    <location>
        <begin position="199"/>
        <end position="223"/>
    </location>
</feature>
<dbReference type="PANTHER" id="PTHR10924:SF4">
    <property type="entry name" value="GH15861P"/>
    <property type="match status" value="1"/>
</dbReference>
<feature type="transmembrane region" description="Helical" evidence="5">
    <location>
        <begin position="106"/>
        <end position="126"/>
    </location>
</feature>
<feature type="transmembrane region" description="Helical" evidence="5">
    <location>
        <begin position="138"/>
        <end position="157"/>
    </location>
</feature>
<dbReference type="Proteomes" id="UP000288716">
    <property type="component" value="Unassembled WGS sequence"/>
</dbReference>
<dbReference type="AlphaFoldDB" id="A0A443RWB6"/>
<protein>
    <submittedName>
        <fullName evidence="6">Feline leukemia virus subgroup C receptor-related protein 2-like protein</fullName>
    </submittedName>
</protein>
<keyword evidence="2 5" id="KW-0812">Transmembrane</keyword>
<evidence type="ECO:0000256" key="3">
    <source>
        <dbReference type="ARBA" id="ARBA00022989"/>
    </source>
</evidence>
<name>A0A443RWB6_9ACAR</name>
<comment type="subcellular location">
    <subcellularLocation>
        <location evidence="1">Membrane</location>
        <topology evidence="1">Multi-pass membrane protein</topology>
    </subcellularLocation>
</comment>
<keyword evidence="3 5" id="KW-1133">Transmembrane helix</keyword>
<feature type="transmembrane region" description="Helical" evidence="5">
    <location>
        <begin position="68"/>
        <end position="86"/>
    </location>
</feature>
<proteinExistence type="predicted"/>
<feature type="transmembrane region" description="Helical" evidence="5">
    <location>
        <begin position="14"/>
        <end position="37"/>
    </location>
</feature>
<evidence type="ECO:0000313" key="6">
    <source>
        <dbReference type="EMBL" id="RWS19662.1"/>
    </source>
</evidence>
<dbReference type="InterPro" id="IPR036259">
    <property type="entry name" value="MFS_trans_sf"/>
</dbReference>
<dbReference type="SUPFAM" id="SSF103473">
    <property type="entry name" value="MFS general substrate transporter"/>
    <property type="match status" value="1"/>
</dbReference>
<dbReference type="GO" id="GO:0097037">
    <property type="term" value="P:heme export"/>
    <property type="evidence" value="ECO:0007669"/>
    <property type="project" value="TreeGrafter"/>
</dbReference>
<reference evidence="6 7" key="1">
    <citation type="journal article" date="2018" name="Gigascience">
        <title>Genomes of trombidid mites reveal novel predicted allergens and laterally-transferred genes associated with secondary metabolism.</title>
        <authorList>
            <person name="Dong X."/>
            <person name="Chaisiri K."/>
            <person name="Xia D."/>
            <person name="Armstrong S.D."/>
            <person name="Fang Y."/>
            <person name="Donnelly M.J."/>
            <person name="Kadowaki T."/>
            <person name="McGarry J.W."/>
            <person name="Darby A.C."/>
            <person name="Makepeace B.L."/>
        </authorList>
    </citation>
    <scope>NUCLEOTIDE SEQUENCE [LARGE SCALE GENOMIC DNA]</scope>
    <source>
        <strain evidence="6">UoL-UT</strain>
    </source>
</reference>
<evidence type="ECO:0000256" key="4">
    <source>
        <dbReference type="ARBA" id="ARBA00023136"/>
    </source>
</evidence>
<dbReference type="PANTHER" id="PTHR10924">
    <property type="entry name" value="MAJOR FACILITATOR SUPERFAMILY PROTEIN-RELATED"/>
    <property type="match status" value="1"/>
</dbReference>
<evidence type="ECO:0000313" key="7">
    <source>
        <dbReference type="Proteomes" id="UP000288716"/>
    </source>
</evidence>
<dbReference type="InterPro" id="IPR049680">
    <property type="entry name" value="FLVCR1-2_SLC49-like"/>
</dbReference>
<keyword evidence="4 5" id="KW-0472">Membrane</keyword>
<comment type="caution">
    <text evidence="6">The sequence shown here is derived from an EMBL/GenBank/DDBJ whole genome shotgun (WGS) entry which is preliminary data.</text>
</comment>
<dbReference type="GO" id="GO:0016020">
    <property type="term" value="C:membrane"/>
    <property type="evidence" value="ECO:0007669"/>
    <property type="project" value="UniProtKB-SubCell"/>
</dbReference>
<keyword evidence="7" id="KW-1185">Reference proteome</keyword>
<accession>A0A443RWB6</accession>
<dbReference type="GO" id="GO:0015232">
    <property type="term" value="F:heme transmembrane transporter activity"/>
    <property type="evidence" value="ECO:0007669"/>
    <property type="project" value="TreeGrafter"/>
</dbReference>
<evidence type="ECO:0000256" key="5">
    <source>
        <dbReference type="SAM" id="Phobius"/>
    </source>
</evidence>
<dbReference type="OrthoDB" id="422206at2759"/>
<dbReference type="Gene3D" id="1.20.1250.20">
    <property type="entry name" value="MFS general substrate transporter like domains"/>
    <property type="match status" value="1"/>
</dbReference>
<dbReference type="VEuPathDB" id="VectorBase:LDEU012378"/>
<gene>
    <name evidence="6" type="ORF">B4U80_12244</name>
</gene>
<feature type="non-terminal residue" evidence="6">
    <location>
        <position position="1"/>
    </location>
</feature>
<keyword evidence="6" id="KW-0675">Receptor</keyword>
<feature type="transmembrane region" description="Helical" evidence="5">
    <location>
        <begin position="229"/>
        <end position="249"/>
    </location>
</feature>
<dbReference type="EMBL" id="NCKV01023865">
    <property type="protein sequence ID" value="RWS19662.1"/>
    <property type="molecule type" value="Genomic_DNA"/>
</dbReference>
<organism evidence="6 7">
    <name type="scientific">Leptotrombidium deliense</name>
    <dbReference type="NCBI Taxonomy" id="299467"/>
    <lineage>
        <taxon>Eukaryota</taxon>
        <taxon>Metazoa</taxon>
        <taxon>Ecdysozoa</taxon>
        <taxon>Arthropoda</taxon>
        <taxon>Chelicerata</taxon>
        <taxon>Arachnida</taxon>
        <taxon>Acari</taxon>
        <taxon>Acariformes</taxon>
        <taxon>Trombidiformes</taxon>
        <taxon>Prostigmata</taxon>
        <taxon>Anystina</taxon>
        <taxon>Parasitengona</taxon>
        <taxon>Trombiculoidea</taxon>
        <taxon>Trombiculidae</taxon>
        <taxon>Leptotrombidium</taxon>
    </lineage>
</organism>
<dbReference type="GO" id="GO:0020037">
    <property type="term" value="F:heme binding"/>
    <property type="evidence" value="ECO:0007669"/>
    <property type="project" value="TreeGrafter"/>
</dbReference>
<sequence>FVPNSENKVEIQHALGVLFVVQASIAFVLFICVVAFFDEKPKTPPSYSQSVVNNLRGDTSIFTYFKDLLNPNIITLLIVFGVNTSFRISFNTLLNQTLMTKLDDTRLVGLTLLLSTALKLIIEYSVSHILDRKHNFKLIICATFTISSALYLGDAFALRTSNIPVIIATSTFLGATLGPNRPTLLNFGAELTYPSPETVINNAMVFCAQVCVIIFTPINSAIITHFGGVVMYIEQCWLMVAIMILTLFIKSNLRRQQQEQERISLIN</sequence>